<comment type="subunit">
    <text evidence="10">Monomer.</text>
</comment>
<dbReference type="GO" id="GO:0006400">
    <property type="term" value="P:tRNA modification"/>
    <property type="evidence" value="ECO:0007669"/>
    <property type="project" value="TreeGrafter"/>
</dbReference>
<dbReference type="InterPro" id="IPR039657">
    <property type="entry name" value="Dimethylallyltransferase"/>
</dbReference>
<dbReference type="EMBL" id="DVMM01000098">
    <property type="protein sequence ID" value="HIU29623.1"/>
    <property type="molecule type" value="Genomic_DNA"/>
</dbReference>
<keyword evidence="4 10" id="KW-0808">Transferase</keyword>
<accession>A0A9D1I7C5</accession>
<evidence type="ECO:0000256" key="9">
    <source>
        <dbReference type="ARBA" id="ARBA00049563"/>
    </source>
</evidence>
<dbReference type="SUPFAM" id="SSF52540">
    <property type="entry name" value="P-loop containing nucleoside triphosphate hydrolases"/>
    <property type="match status" value="2"/>
</dbReference>
<dbReference type="Gene3D" id="1.10.20.140">
    <property type="match status" value="1"/>
</dbReference>
<reference evidence="14" key="2">
    <citation type="journal article" date="2021" name="PeerJ">
        <title>Extensive microbial diversity within the chicken gut microbiome revealed by metagenomics and culture.</title>
        <authorList>
            <person name="Gilroy R."/>
            <person name="Ravi A."/>
            <person name="Getino M."/>
            <person name="Pursley I."/>
            <person name="Horton D.L."/>
            <person name="Alikhan N.F."/>
            <person name="Baker D."/>
            <person name="Gharbi K."/>
            <person name="Hall N."/>
            <person name="Watson M."/>
            <person name="Adriaenssens E.M."/>
            <person name="Foster-Nyarko E."/>
            <person name="Jarju S."/>
            <person name="Secka A."/>
            <person name="Antonio M."/>
            <person name="Oren A."/>
            <person name="Chaudhuri R.R."/>
            <person name="La Ragione R."/>
            <person name="Hildebrand F."/>
            <person name="Pallen M.J."/>
        </authorList>
    </citation>
    <scope>NUCLEOTIDE SEQUENCE</scope>
    <source>
        <strain evidence="14">CHK195-4489</strain>
    </source>
</reference>
<evidence type="ECO:0000256" key="11">
    <source>
        <dbReference type="RuleBase" id="RU003783"/>
    </source>
</evidence>
<keyword evidence="6 10" id="KW-0547">Nucleotide-binding</keyword>
<dbReference type="GO" id="GO:0005524">
    <property type="term" value="F:ATP binding"/>
    <property type="evidence" value="ECO:0007669"/>
    <property type="project" value="UniProtKB-UniRule"/>
</dbReference>
<evidence type="ECO:0000313" key="14">
    <source>
        <dbReference type="EMBL" id="HIU29623.1"/>
    </source>
</evidence>
<evidence type="ECO:0000256" key="7">
    <source>
        <dbReference type="ARBA" id="ARBA00022840"/>
    </source>
</evidence>
<dbReference type="HAMAP" id="MF_00185">
    <property type="entry name" value="IPP_trans"/>
    <property type="match status" value="1"/>
</dbReference>
<evidence type="ECO:0000313" key="15">
    <source>
        <dbReference type="Proteomes" id="UP000824089"/>
    </source>
</evidence>
<evidence type="ECO:0000256" key="13">
    <source>
        <dbReference type="RuleBase" id="RU003785"/>
    </source>
</evidence>
<keyword evidence="8 10" id="KW-0460">Magnesium</keyword>
<comment type="similarity">
    <text evidence="3 10 13">Belongs to the IPP transferase family.</text>
</comment>
<feature type="binding site" evidence="10">
    <location>
        <begin position="10"/>
        <end position="17"/>
    </location>
    <ligand>
        <name>ATP</name>
        <dbReference type="ChEBI" id="CHEBI:30616"/>
    </ligand>
</feature>
<organism evidence="14 15">
    <name type="scientific">Candidatus Egerieisoma faecipullorum</name>
    <dbReference type="NCBI Taxonomy" id="2840963"/>
    <lineage>
        <taxon>Bacteria</taxon>
        <taxon>Bacillati</taxon>
        <taxon>Bacillota</taxon>
        <taxon>Clostridia</taxon>
        <taxon>Eubacteriales</taxon>
        <taxon>Clostridiaceae</taxon>
        <taxon>Clostridiaceae incertae sedis</taxon>
        <taxon>Candidatus Egerieisoma</taxon>
    </lineage>
</organism>
<gene>
    <name evidence="10 14" type="primary">miaA</name>
    <name evidence="14" type="ORF">IAD50_04930</name>
</gene>
<comment type="caution">
    <text evidence="10">Lacks conserved residue(s) required for the propagation of feature annotation.</text>
</comment>
<dbReference type="Gene3D" id="3.40.50.300">
    <property type="entry name" value="P-loop containing nucleotide triphosphate hydrolases"/>
    <property type="match status" value="1"/>
</dbReference>
<comment type="cofactor">
    <cofactor evidence="1 10">
        <name>Mg(2+)</name>
        <dbReference type="ChEBI" id="CHEBI:18420"/>
    </cofactor>
</comment>
<dbReference type="GO" id="GO:0052381">
    <property type="term" value="F:tRNA dimethylallyltransferase activity"/>
    <property type="evidence" value="ECO:0007669"/>
    <property type="project" value="UniProtKB-UniRule"/>
</dbReference>
<comment type="catalytic activity">
    <reaction evidence="9 10 11">
        <text>adenosine(37) in tRNA + dimethylallyl diphosphate = N(6)-dimethylallyladenosine(37) in tRNA + diphosphate</text>
        <dbReference type="Rhea" id="RHEA:26482"/>
        <dbReference type="Rhea" id="RHEA-COMP:10162"/>
        <dbReference type="Rhea" id="RHEA-COMP:10375"/>
        <dbReference type="ChEBI" id="CHEBI:33019"/>
        <dbReference type="ChEBI" id="CHEBI:57623"/>
        <dbReference type="ChEBI" id="CHEBI:74411"/>
        <dbReference type="ChEBI" id="CHEBI:74415"/>
        <dbReference type="EC" id="2.5.1.75"/>
    </reaction>
</comment>
<dbReference type="AlphaFoldDB" id="A0A9D1I7C5"/>
<feature type="region of interest" description="Interaction with substrate tRNA" evidence="10">
    <location>
        <begin position="35"/>
        <end position="38"/>
    </location>
</feature>
<protein>
    <recommendedName>
        <fullName evidence="10">tRNA dimethylallyltransferase</fullName>
        <ecNumber evidence="10">2.5.1.75</ecNumber>
    </recommendedName>
    <alternativeName>
        <fullName evidence="10">Dimethylallyl diphosphate:tRNA dimethylallyltransferase</fullName>
        <shortName evidence="10">DMAPP:tRNA dimethylallyltransferase</shortName>
        <shortName evidence="10">DMATase</shortName>
    </alternativeName>
    <alternativeName>
        <fullName evidence="10">Isopentenyl-diphosphate:tRNA isopentenyltransferase</fullName>
        <shortName evidence="10">IPP transferase</shortName>
        <shortName evidence="10">IPPT</shortName>
        <shortName evidence="10">IPTase</shortName>
    </alternativeName>
</protein>
<sequence>MPVKALVITGPTASGKTSVSIELAHRFGAEVISADSMQIYKYMDIGTAKPTTEEMEGIPHHMLDVVFPWEEYSVAQYAEDARRCIRETARRGRLPIITGGTGLYINALVENIQFNRFPDLLPEEIAELEDYAREKGAEALYEILRNEDPEAALQIHFNNIKRVVRAIGMKRRTGMTLAERNRASRSQPPEVDCTVYALETDRGLLYERINRRVDQMLRAGFADEVRNVIKICENAYTLGETQQKSLGKTALQAIGYKEMIACFNGEYDFETAVERIKQSTRHYAKRQITWFRKPAWVNWIGLEDLRCIKRPEE</sequence>
<dbReference type="NCBIfam" id="TIGR00174">
    <property type="entry name" value="miaA"/>
    <property type="match status" value="1"/>
</dbReference>
<comment type="caution">
    <text evidence="14">The sequence shown here is derived from an EMBL/GenBank/DDBJ whole genome shotgun (WGS) entry which is preliminary data.</text>
</comment>
<evidence type="ECO:0000256" key="1">
    <source>
        <dbReference type="ARBA" id="ARBA00001946"/>
    </source>
</evidence>
<dbReference type="EC" id="2.5.1.75" evidence="10"/>
<evidence type="ECO:0000256" key="12">
    <source>
        <dbReference type="RuleBase" id="RU003784"/>
    </source>
</evidence>
<dbReference type="PANTHER" id="PTHR11088:SF60">
    <property type="entry name" value="TRNA DIMETHYLALLYLTRANSFERASE"/>
    <property type="match status" value="1"/>
</dbReference>
<evidence type="ECO:0000256" key="2">
    <source>
        <dbReference type="ARBA" id="ARBA00003213"/>
    </source>
</evidence>
<dbReference type="Pfam" id="PF01715">
    <property type="entry name" value="IPPT"/>
    <property type="match status" value="1"/>
</dbReference>
<dbReference type="Proteomes" id="UP000824089">
    <property type="component" value="Unassembled WGS sequence"/>
</dbReference>
<keyword evidence="7 10" id="KW-0067">ATP-binding</keyword>
<feature type="binding site" evidence="10">
    <location>
        <begin position="12"/>
        <end position="17"/>
    </location>
    <ligand>
        <name>substrate</name>
    </ligand>
</feature>
<evidence type="ECO:0000256" key="6">
    <source>
        <dbReference type="ARBA" id="ARBA00022741"/>
    </source>
</evidence>
<keyword evidence="5 10" id="KW-0819">tRNA processing</keyword>
<dbReference type="PANTHER" id="PTHR11088">
    <property type="entry name" value="TRNA DIMETHYLALLYLTRANSFERASE"/>
    <property type="match status" value="1"/>
</dbReference>
<feature type="site" description="Interaction with substrate tRNA" evidence="10">
    <location>
        <position position="101"/>
    </location>
</feature>
<dbReference type="InterPro" id="IPR018022">
    <property type="entry name" value="IPT"/>
</dbReference>
<comment type="function">
    <text evidence="2 10 12">Catalyzes the transfer of a dimethylallyl group onto the adenine at position 37 in tRNAs that read codons beginning with uridine, leading to the formation of N6-(dimethylallyl)adenosine (i(6)A).</text>
</comment>
<evidence type="ECO:0000256" key="4">
    <source>
        <dbReference type="ARBA" id="ARBA00022679"/>
    </source>
</evidence>
<reference evidence="14" key="1">
    <citation type="submission" date="2020-10" db="EMBL/GenBank/DDBJ databases">
        <authorList>
            <person name="Gilroy R."/>
        </authorList>
    </citation>
    <scope>NUCLEOTIDE SEQUENCE</scope>
    <source>
        <strain evidence="14">CHK195-4489</strain>
    </source>
</reference>
<evidence type="ECO:0000256" key="8">
    <source>
        <dbReference type="ARBA" id="ARBA00022842"/>
    </source>
</evidence>
<name>A0A9D1I7C5_9CLOT</name>
<evidence type="ECO:0000256" key="3">
    <source>
        <dbReference type="ARBA" id="ARBA00005842"/>
    </source>
</evidence>
<dbReference type="InterPro" id="IPR027417">
    <property type="entry name" value="P-loop_NTPase"/>
</dbReference>
<evidence type="ECO:0000256" key="5">
    <source>
        <dbReference type="ARBA" id="ARBA00022694"/>
    </source>
</evidence>
<proteinExistence type="inferred from homology"/>
<evidence type="ECO:0000256" key="10">
    <source>
        <dbReference type="HAMAP-Rule" id="MF_00185"/>
    </source>
</evidence>